<dbReference type="Pfam" id="PF13358">
    <property type="entry name" value="DDE_3"/>
    <property type="match status" value="1"/>
</dbReference>
<reference evidence="2" key="1">
    <citation type="submission" date="2020-12" db="EMBL/GenBank/DDBJ databases">
        <title>Metabolic potential, ecology and presence of endohyphal bacteria is reflected in genomic diversity of Mucoromycotina.</title>
        <authorList>
            <person name="Muszewska A."/>
            <person name="Okrasinska A."/>
            <person name="Steczkiewicz K."/>
            <person name="Drgas O."/>
            <person name="Orlowska M."/>
            <person name="Perlinska-Lenart U."/>
            <person name="Aleksandrzak-Piekarczyk T."/>
            <person name="Szatraj K."/>
            <person name="Zielenkiewicz U."/>
            <person name="Pilsyk S."/>
            <person name="Malc E."/>
            <person name="Mieczkowski P."/>
            <person name="Kruszewska J.S."/>
            <person name="Biernat P."/>
            <person name="Pawlowska J."/>
        </authorList>
    </citation>
    <scope>NUCLEOTIDE SEQUENCE</scope>
    <source>
        <strain evidence="2">CBS 226.32</strain>
    </source>
</reference>
<proteinExistence type="predicted"/>
<protein>
    <recommendedName>
        <fullName evidence="1">Tc1-like transposase DDE domain-containing protein</fullName>
    </recommendedName>
</protein>
<dbReference type="GO" id="GO:0003676">
    <property type="term" value="F:nucleic acid binding"/>
    <property type="evidence" value="ECO:0007669"/>
    <property type="project" value="InterPro"/>
</dbReference>
<sequence>MSLVENPSKTAITDFVNLDIHYSETITEDIIKELCADIATEELETCLLICTLITPYVPSKQNWYSISHQLPFVLMANEILHASGYNKFAIIVCPLTIPEKLNALSIDAPSLFSLFCSPKLKKGVTKCRSYTPIQIQELLKLVIEQGMSARKAGLTVGIVIRTAQHYAKLYEDDVEKRFPGTKKLSSQGGNDRKLEGKHTNFLCNFYEQNATAVLLWEARYALLSAFPDLISITLTDKVLAARATDNTLQLRKEIVLVWKSDQAINWQNNCIFIDEAGFNMHIRRNFGRSKIGTRSDHFLQFVSNAMNILDARGMTGRYLVMDNATIHRRPDIRKLIVDQGYKVAHHPPYSPFLNPIELFCAKVTAGIKREIF</sequence>
<accession>A0A8H7UUC6</accession>
<dbReference type="InterPro" id="IPR036397">
    <property type="entry name" value="RNaseH_sf"/>
</dbReference>
<evidence type="ECO:0000313" key="2">
    <source>
        <dbReference type="EMBL" id="KAG2198921.1"/>
    </source>
</evidence>
<dbReference type="AlphaFoldDB" id="A0A8H7UUC6"/>
<keyword evidence="3" id="KW-1185">Reference proteome</keyword>
<evidence type="ECO:0000313" key="3">
    <source>
        <dbReference type="Proteomes" id="UP000650833"/>
    </source>
</evidence>
<dbReference type="PANTHER" id="PTHR46564">
    <property type="entry name" value="TRANSPOSASE"/>
    <property type="match status" value="1"/>
</dbReference>
<dbReference type="InterPro" id="IPR038717">
    <property type="entry name" value="Tc1-like_DDE_dom"/>
</dbReference>
<dbReference type="Gene3D" id="3.30.420.10">
    <property type="entry name" value="Ribonuclease H-like superfamily/Ribonuclease H"/>
    <property type="match status" value="1"/>
</dbReference>
<dbReference type="Proteomes" id="UP000650833">
    <property type="component" value="Unassembled WGS sequence"/>
</dbReference>
<dbReference type="EMBL" id="JAEPRC010000374">
    <property type="protein sequence ID" value="KAG2198921.1"/>
    <property type="molecule type" value="Genomic_DNA"/>
</dbReference>
<feature type="domain" description="Tc1-like transposase DDE" evidence="1">
    <location>
        <begin position="295"/>
        <end position="368"/>
    </location>
</feature>
<comment type="caution">
    <text evidence="2">The sequence shown here is derived from an EMBL/GenBank/DDBJ whole genome shotgun (WGS) entry which is preliminary data.</text>
</comment>
<name>A0A8H7UUC6_9FUNG</name>
<evidence type="ECO:0000259" key="1">
    <source>
        <dbReference type="Pfam" id="PF13358"/>
    </source>
</evidence>
<dbReference type="OrthoDB" id="2442555at2759"/>
<gene>
    <name evidence="2" type="ORF">INT46_008253</name>
</gene>
<organism evidence="2 3">
    <name type="scientific">Mucor plumbeus</name>
    <dbReference type="NCBI Taxonomy" id="97098"/>
    <lineage>
        <taxon>Eukaryota</taxon>
        <taxon>Fungi</taxon>
        <taxon>Fungi incertae sedis</taxon>
        <taxon>Mucoromycota</taxon>
        <taxon>Mucoromycotina</taxon>
        <taxon>Mucoromycetes</taxon>
        <taxon>Mucorales</taxon>
        <taxon>Mucorineae</taxon>
        <taxon>Mucoraceae</taxon>
        <taxon>Mucor</taxon>
    </lineage>
</organism>
<dbReference type="PANTHER" id="PTHR46564:SF1">
    <property type="entry name" value="TRANSPOSASE"/>
    <property type="match status" value="1"/>
</dbReference>